<dbReference type="EMBL" id="JXOK01000010">
    <property type="protein sequence ID" value="KIN11903.1"/>
    <property type="molecule type" value="Genomic_DNA"/>
</dbReference>
<protein>
    <submittedName>
        <fullName evidence="2">Copper chaperone</fullName>
    </submittedName>
</protein>
<evidence type="ECO:0000313" key="2">
    <source>
        <dbReference type="EMBL" id="KIN11903.1"/>
    </source>
</evidence>
<dbReference type="OrthoDB" id="9796962at2"/>
<dbReference type="Gene3D" id="2.60.40.1890">
    <property type="entry name" value="PCu(A)C copper chaperone"/>
    <property type="match status" value="1"/>
</dbReference>
<evidence type="ECO:0000256" key="1">
    <source>
        <dbReference type="SAM" id="SignalP"/>
    </source>
</evidence>
<accession>A0A0C3EBT7</accession>
<keyword evidence="3" id="KW-1185">Reference proteome</keyword>
<organism evidence="2 3">
    <name type="scientific">Vibrio mytili</name>
    <dbReference type="NCBI Taxonomy" id="50718"/>
    <lineage>
        <taxon>Bacteria</taxon>
        <taxon>Pseudomonadati</taxon>
        <taxon>Pseudomonadota</taxon>
        <taxon>Gammaproteobacteria</taxon>
        <taxon>Vibrionales</taxon>
        <taxon>Vibrionaceae</taxon>
        <taxon>Vibrio</taxon>
    </lineage>
</organism>
<dbReference type="RefSeq" id="WP_041154629.1">
    <property type="nucleotide sequence ID" value="NZ_CBCRVP010000003.1"/>
</dbReference>
<dbReference type="Proteomes" id="UP000031977">
    <property type="component" value="Unassembled WGS sequence"/>
</dbReference>
<sequence>MLKHIKIVAITLVALMASSVGVAHEYESDGIHIGHPWTREAPPNAPVIGGFLQLNNHSDSNDALIAAESPIAGHVELHNHISEDGVMKMVKVDEIPVPANGSVSLEPGSFHLMIFNPKKSLKEGDRFPMTLTFKHAGKVNVEVAVENKGHMEKHMNH</sequence>
<dbReference type="SUPFAM" id="SSF110087">
    <property type="entry name" value="DR1885-like metal-binding protein"/>
    <property type="match status" value="1"/>
</dbReference>
<keyword evidence="1" id="KW-0732">Signal</keyword>
<reference evidence="2 3" key="1">
    <citation type="submission" date="2015-01" db="EMBL/GenBank/DDBJ databases">
        <title>Draft genome of Vibrio mytili type strain CAIM 528.</title>
        <authorList>
            <person name="Gonzalez-Castillo A."/>
            <person name="Gomez-Gil B."/>
            <person name="Enciso-Ibarra J."/>
        </authorList>
    </citation>
    <scope>NUCLEOTIDE SEQUENCE [LARGE SCALE GENOMIC DNA]</scope>
    <source>
        <strain evidence="2 3">CAIM 528</strain>
    </source>
</reference>
<dbReference type="STRING" id="50718.SU60_05190"/>
<name>A0A0C3EBT7_9VIBR</name>
<evidence type="ECO:0000313" key="3">
    <source>
        <dbReference type="Proteomes" id="UP000031977"/>
    </source>
</evidence>
<dbReference type="InterPro" id="IPR036182">
    <property type="entry name" value="PCuAC_sf"/>
</dbReference>
<dbReference type="AlphaFoldDB" id="A0A0C3EBT7"/>
<proteinExistence type="predicted"/>
<dbReference type="InterPro" id="IPR058248">
    <property type="entry name" value="Lxx211020-like"/>
</dbReference>
<dbReference type="Pfam" id="PF04314">
    <property type="entry name" value="PCuAC"/>
    <property type="match status" value="1"/>
</dbReference>
<feature type="chain" id="PRO_5002163844" evidence="1">
    <location>
        <begin position="24"/>
        <end position="157"/>
    </location>
</feature>
<feature type="signal peptide" evidence="1">
    <location>
        <begin position="1"/>
        <end position="23"/>
    </location>
</feature>
<gene>
    <name evidence="2" type="ORF">SU60_05190</name>
</gene>
<dbReference type="InterPro" id="IPR007410">
    <property type="entry name" value="LpqE-like"/>
</dbReference>
<dbReference type="PANTHER" id="PTHR36302">
    <property type="entry name" value="BLR7088 PROTEIN"/>
    <property type="match status" value="1"/>
</dbReference>
<comment type="caution">
    <text evidence="2">The sequence shown here is derived from an EMBL/GenBank/DDBJ whole genome shotgun (WGS) entry which is preliminary data.</text>
</comment>
<dbReference type="PANTHER" id="PTHR36302:SF1">
    <property type="entry name" value="COPPER CHAPERONE PCU(A)C"/>
    <property type="match status" value="1"/>
</dbReference>